<feature type="compositionally biased region" description="Gly residues" evidence="1">
    <location>
        <begin position="51"/>
        <end position="61"/>
    </location>
</feature>
<gene>
    <name evidence="2" type="ORF">PFISCL1PPCAC_25727</name>
</gene>
<organism evidence="2 3">
    <name type="scientific">Pristionchus fissidentatus</name>
    <dbReference type="NCBI Taxonomy" id="1538716"/>
    <lineage>
        <taxon>Eukaryota</taxon>
        <taxon>Metazoa</taxon>
        <taxon>Ecdysozoa</taxon>
        <taxon>Nematoda</taxon>
        <taxon>Chromadorea</taxon>
        <taxon>Rhabditida</taxon>
        <taxon>Rhabditina</taxon>
        <taxon>Diplogasteromorpha</taxon>
        <taxon>Diplogasteroidea</taxon>
        <taxon>Neodiplogasteridae</taxon>
        <taxon>Pristionchus</taxon>
    </lineage>
</organism>
<evidence type="ECO:0000256" key="1">
    <source>
        <dbReference type="SAM" id="MobiDB-lite"/>
    </source>
</evidence>
<comment type="caution">
    <text evidence="2">The sequence shown here is derived from an EMBL/GenBank/DDBJ whole genome shotgun (WGS) entry which is preliminary data.</text>
</comment>
<feature type="region of interest" description="Disordered" evidence="1">
    <location>
        <begin position="1"/>
        <end position="151"/>
    </location>
</feature>
<feature type="non-terminal residue" evidence="2">
    <location>
        <position position="1"/>
    </location>
</feature>
<dbReference type="PANTHER" id="PTHR21578:SF9">
    <property type="entry name" value="RING-TYPE DOMAIN-CONTAINING PROTEIN"/>
    <property type="match status" value="1"/>
</dbReference>
<dbReference type="InterPro" id="IPR013083">
    <property type="entry name" value="Znf_RING/FYVE/PHD"/>
</dbReference>
<reference evidence="2" key="1">
    <citation type="submission" date="2023-10" db="EMBL/GenBank/DDBJ databases">
        <title>Genome assembly of Pristionchus species.</title>
        <authorList>
            <person name="Yoshida K."/>
            <person name="Sommer R.J."/>
        </authorList>
    </citation>
    <scope>NUCLEOTIDE SEQUENCE</scope>
    <source>
        <strain evidence="2">RS5133</strain>
    </source>
</reference>
<evidence type="ECO:0008006" key="4">
    <source>
        <dbReference type="Google" id="ProtNLM"/>
    </source>
</evidence>
<dbReference type="PANTHER" id="PTHR21578">
    <property type="entry name" value="PROTEIN CBG03826"/>
    <property type="match status" value="1"/>
</dbReference>
<evidence type="ECO:0000313" key="3">
    <source>
        <dbReference type="Proteomes" id="UP001432322"/>
    </source>
</evidence>
<keyword evidence="3" id="KW-1185">Reference proteome</keyword>
<dbReference type="EMBL" id="BTSY01000006">
    <property type="protein sequence ID" value="GMT34430.1"/>
    <property type="molecule type" value="Genomic_DNA"/>
</dbReference>
<name>A0AAV5WS58_9BILA</name>
<evidence type="ECO:0000313" key="2">
    <source>
        <dbReference type="EMBL" id="GMT34430.1"/>
    </source>
</evidence>
<dbReference type="Proteomes" id="UP001432322">
    <property type="component" value="Unassembled WGS sequence"/>
</dbReference>
<feature type="region of interest" description="Disordered" evidence="1">
    <location>
        <begin position="230"/>
        <end position="258"/>
    </location>
</feature>
<feature type="compositionally biased region" description="Acidic residues" evidence="1">
    <location>
        <begin position="240"/>
        <end position="258"/>
    </location>
</feature>
<dbReference type="AlphaFoldDB" id="A0AAV5WS58"/>
<sequence length="359" mass="39094">APRRRGVGQPPQRGRATGLSSVTTTTAARRATTGAAGSSRGGRGAPAAAGRGRGGRGGARGRGASRGRIATNCQRAPPSTVASTSTAAPRGRSRGRGRGTSRPREVPLHLRPFMHTGWSRPPRPFVPDEEESEDDEDEEQMNEPHADDLDREMMEARLRRLSEAEIAVSELEARAVDDSGAAVARQRPSERRILGNYEHTYTLPPISATSSIDDRMTELEQRIAYLRRLEPPFIGGGTDSDSDSDDDEYDPPDEDDVEDPIAAKAEQDLREQEDQAEAKNKKLFRTKEYGACTVCAVDEVVDPAGCVYCKAFVGCRKCANRWFRSLTKLGAKSPTCPLCRHDWAGFSAGVSTMKKLIKK</sequence>
<accession>A0AAV5WS58</accession>
<feature type="compositionally biased region" description="Acidic residues" evidence="1">
    <location>
        <begin position="127"/>
        <end position="141"/>
    </location>
</feature>
<protein>
    <recommendedName>
        <fullName evidence="4">RING-type domain-containing protein</fullName>
    </recommendedName>
</protein>
<feature type="compositionally biased region" description="Low complexity" evidence="1">
    <location>
        <begin position="23"/>
        <end position="38"/>
    </location>
</feature>
<proteinExistence type="predicted"/>
<feature type="compositionally biased region" description="Basic residues" evidence="1">
    <location>
        <begin position="91"/>
        <end position="101"/>
    </location>
</feature>
<dbReference type="Gene3D" id="3.30.40.10">
    <property type="entry name" value="Zinc/RING finger domain, C3HC4 (zinc finger)"/>
    <property type="match status" value="1"/>
</dbReference>
<feature type="compositionally biased region" description="Basic and acidic residues" evidence="1">
    <location>
        <begin position="142"/>
        <end position="151"/>
    </location>
</feature>